<comment type="caution">
    <text evidence="4">The sequence shown here is derived from an EMBL/GenBank/DDBJ whole genome shotgun (WGS) entry which is preliminary data.</text>
</comment>
<dbReference type="SUPFAM" id="SSF55856">
    <property type="entry name" value="Cytochrome b5-like heme/steroid binding domain"/>
    <property type="match status" value="1"/>
</dbReference>
<protein>
    <recommendedName>
        <fullName evidence="3">Cytochrome b5 heme-binding domain-containing protein</fullName>
    </recommendedName>
</protein>
<gene>
    <name evidence="4" type="ORF">BN7_2804</name>
</gene>
<dbReference type="Gene3D" id="3.10.120.10">
    <property type="entry name" value="Cytochrome b5-like heme/steroid binding domain"/>
    <property type="match status" value="1"/>
</dbReference>
<name>K0KK23_WICCF</name>
<dbReference type="InterPro" id="IPR050577">
    <property type="entry name" value="MAPR/NEUFC/NENF-like"/>
</dbReference>
<dbReference type="SMART" id="SM01117">
    <property type="entry name" value="Cyt-b5"/>
    <property type="match status" value="1"/>
</dbReference>
<keyword evidence="2" id="KW-0812">Transmembrane</keyword>
<dbReference type="AlphaFoldDB" id="K0KK23"/>
<evidence type="ECO:0000256" key="1">
    <source>
        <dbReference type="ARBA" id="ARBA00038357"/>
    </source>
</evidence>
<comment type="similarity">
    <text evidence="1">Belongs to the cytochrome b5 family. MAPR subfamily.</text>
</comment>
<dbReference type="Proteomes" id="UP000009328">
    <property type="component" value="Unassembled WGS sequence"/>
</dbReference>
<feature type="transmembrane region" description="Helical" evidence="2">
    <location>
        <begin position="47"/>
        <end position="66"/>
    </location>
</feature>
<evidence type="ECO:0000256" key="2">
    <source>
        <dbReference type="SAM" id="Phobius"/>
    </source>
</evidence>
<dbReference type="PANTHER" id="PTHR10281:SF76">
    <property type="entry name" value="CALCUTTA CUP-RELATED"/>
    <property type="match status" value="1"/>
</dbReference>
<feature type="domain" description="Cytochrome b5 heme-binding" evidence="3">
    <location>
        <begin position="94"/>
        <end position="188"/>
    </location>
</feature>
<organism evidence="4 5">
    <name type="scientific">Wickerhamomyces ciferrii (strain ATCC 14091 / BCRC 22168 / CBS 111 / JCM 3599 / NBRC 0793 / NRRL Y-1031 F-60-10)</name>
    <name type="common">Yeast</name>
    <name type="synonym">Pichia ciferrii</name>
    <dbReference type="NCBI Taxonomy" id="1206466"/>
    <lineage>
        <taxon>Eukaryota</taxon>
        <taxon>Fungi</taxon>
        <taxon>Dikarya</taxon>
        <taxon>Ascomycota</taxon>
        <taxon>Saccharomycotina</taxon>
        <taxon>Saccharomycetes</taxon>
        <taxon>Phaffomycetales</taxon>
        <taxon>Wickerhamomycetaceae</taxon>
        <taxon>Wickerhamomyces</taxon>
    </lineage>
</organism>
<accession>K0KK23</accession>
<dbReference type="HOGENOM" id="CLU_070889_1_0_1"/>
<dbReference type="eggNOG" id="KOG1110">
    <property type="taxonomic scope" value="Eukaryota"/>
</dbReference>
<evidence type="ECO:0000313" key="4">
    <source>
        <dbReference type="EMBL" id="CCH43256.1"/>
    </source>
</evidence>
<dbReference type="EMBL" id="CAIF01000074">
    <property type="protein sequence ID" value="CCH43256.1"/>
    <property type="molecule type" value="Genomic_DNA"/>
</dbReference>
<dbReference type="InterPro" id="IPR001199">
    <property type="entry name" value="Cyt_B5-like_heme/steroid-bd"/>
</dbReference>
<dbReference type="STRING" id="1206466.K0KK23"/>
<keyword evidence="2" id="KW-0472">Membrane</keyword>
<dbReference type="InterPro" id="IPR036400">
    <property type="entry name" value="Cyt_B5-like_heme/steroid_sf"/>
</dbReference>
<dbReference type="InParanoid" id="K0KK23"/>
<keyword evidence="5" id="KW-1185">Reference proteome</keyword>
<dbReference type="PANTHER" id="PTHR10281">
    <property type="entry name" value="MEMBRANE-ASSOCIATED PROGESTERONE RECEPTOR COMPONENT-RELATED"/>
    <property type="match status" value="1"/>
</dbReference>
<sequence length="208" mass="23626">MDELKYRGVKVIHKSNKVEELDDNTTEKTTTIPQDDDDTISFSFFDIIRMLLGLLVLLVSISWWFTGTGTFGYEGKLIDPHFLKFQIFGSYLNLTDLELSKFNGSIEGKPIYIGINGTVFDVSSSPGIYGPGGSYNYLAGKDCARAYATNCLNQLNYDIRDLEPSEKRRLKGWYEFFEKKYFKVGVVNHEPLVGPGPDRSDCRGKNHY</sequence>
<dbReference type="Pfam" id="PF00173">
    <property type="entry name" value="Cyt-b5"/>
    <property type="match status" value="1"/>
</dbReference>
<evidence type="ECO:0000313" key="5">
    <source>
        <dbReference type="Proteomes" id="UP000009328"/>
    </source>
</evidence>
<reference evidence="4 5" key="1">
    <citation type="journal article" date="2012" name="Eukaryot. Cell">
        <title>Draft genome sequence of Wickerhamomyces ciferrii NRRL Y-1031 F-60-10.</title>
        <authorList>
            <person name="Schneider J."/>
            <person name="Andrea H."/>
            <person name="Blom J."/>
            <person name="Jaenicke S."/>
            <person name="Ruckert C."/>
            <person name="Schorsch C."/>
            <person name="Szczepanowski R."/>
            <person name="Farwick M."/>
            <person name="Goesmann A."/>
            <person name="Puhler A."/>
            <person name="Schaffer S."/>
            <person name="Tauch A."/>
            <person name="Kohler T."/>
            <person name="Brinkrolf K."/>
        </authorList>
    </citation>
    <scope>NUCLEOTIDE SEQUENCE [LARGE SCALE GENOMIC DNA]</scope>
    <source>
        <strain evidence="5">ATCC 14091 / BCRC 22168 / CBS 111 / JCM 3599 / NBRC 0793 / NRRL Y-1031 F-60-10</strain>
    </source>
</reference>
<dbReference type="GO" id="GO:0016020">
    <property type="term" value="C:membrane"/>
    <property type="evidence" value="ECO:0007669"/>
    <property type="project" value="TreeGrafter"/>
</dbReference>
<keyword evidence="2" id="KW-1133">Transmembrane helix</keyword>
<proteinExistence type="inferred from homology"/>
<evidence type="ECO:0000259" key="3">
    <source>
        <dbReference type="SMART" id="SM01117"/>
    </source>
</evidence>
<dbReference type="GO" id="GO:0012505">
    <property type="term" value="C:endomembrane system"/>
    <property type="evidence" value="ECO:0007669"/>
    <property type="project" value="TreeGrafter"/>
</dbReference>